<gene>
    <name evidence="7" type="ORF">P167DRAFT_582358</name>
</gene>
<dbReference type="STRING" id="1392247.A0A3N4KZM5"/>
<evidence type="ECO:0000256" key="6">
    <source>
        <dbReference type="RuleBase" id="RU363053"/>
    </source>
</evidence>
<sequence>MSTTTRSHLLRSANNHYLCGRVPLVHAIIMLAEIVGLAQLAFQFDLHFAAKPILTMMVTNAILGGVADTVAQIVSSVQAKSLRKPLDSSKKDGISIEIHDLNEKGPLPSHRGDLVGTQLGFDFERWIRFMAWGITCIRFDEKYLRILLIILVALAIFFIYMTLAEGGGKKAIARKFSVAYAPVLKVNYIIWPAVQILNFRLVPLALQLPFASTVGIAWNTYLSLTNDTSDN</sequence>
<proteinExistence type="inferred from homology"/>
<dbReference type="EMBL" id="ML119115">
    <property type="protein sequence ID" value="RPB14938.1"/>
    <property type="molecule type" value="Genomic_DNA"/>
</dbReference>
<dbReference type="PANTHER" id="PTHR11266">
    <property type="entry name" value="PEROXISOMAL MEMBRANE PROTEIN 2, PXMP2 MPV17"/>
    <property type="match status" value="1"/>
</dbReference>
<evidence type="ECO:0000256" key="3">
    <source>
        <dbReference type="ARBA" id="ARBA00022692"/>
    </source>
</evidence>
<keyword evidence="5 6" id="KW-0472">Membrane</keyword>
<dbReference type="PANTHER" id="PTHR11266:SF50">
    <property type="entry name" value="VACUOLAR MEMBRANE PROTEIN YOR292C"/>
    <property type="match status" value="1"/>
</dbReference>
<evidence type="ECO:0000256" key="1">
    <source>
        <dbReference type="ARBA" id="ARBA00004141"/>
    </source>
</evidence>
<comment type="subcellular location">
    <subcellularLocation>
        <location evidence="1">Membrane</location>
        <topology evidence="1">Multi-pass membrane protein</topology>
    </subcellularLocation>
</comment>
<name>A0A3N4KZM5_9PEZI</name>
<dbReference type="AlphaFoldDB" id="A0A3N4KZM5"/>
<dbReference type="Proteomes" id="UP000277580">
    <property type="component" value="Unassembled WGS sequence"/>
</dbReference>
<feature type="transmembrane region" description="Helical" evidence="6">
    <location>
        <begin position="143"/>
        <end position="164"/>
    </location>
</feature>
<dbReference type="GO" id="GO:0016020">
    <property type="term" value="C:membrane"/>
    <property type="evidence" value="ECO:0007669"/>
    <property type="project" value="UniProtKB-SubCell"/>
</dbReference>
<evidence type="ECO:0000256" key="2">
    <source>
        <dbReference type="ARBA" id="ARBA00006824"/>
    </source>
</evidence>
<dbReference type="InterPro" id="IPR007248">
    <property type="entry name" value="Mpv17_PMP22"/>
</dbReference>
<keyword evidence="4 6" id="KW-1133">Transmembrane helix</keyword>
<feature type="transmembrane region" description="Helical" evidence="6">
    <location>
        <begin position="21"/>
        <end position="41"/>
    </location>
</feature>
<comment type="similarity">
    <text evidence="2 6">Belongs to the peroxisomal membrane protein PXMP2/4 family.</text>
</comment>
<protein>
    <submittedName>
        <fullName evidence="7">Uncharacterized protein</fullName>
    </submittedName>
</protein>
<keyword evidence="3 6" id="KW-0812">Transmembrane</keyword>
<reference evidence="7 8" key="1">
    <citation type="journal article" date="2018" name="Nat. Ecol. Evol.">
        <title>Pezizomycetes genomes reveal the molecular basis of ectomycorrhizal truffle lifestyle.</title>
        <authorList>
            <person name="Murat C."/>
            <person name="Payen T."/>
            <person name="Noel B."/>
            <person name="Kuo A."/>
            <person name="Morin E."/>
            <person name="Chen J."/>
            <person name="Kohler A."/>
            <person name="Krizsan K."/>
            <person name="Balestrini R."/>
            <person name="Da Silva C."/>
            <person name="Montanini B."/>
            <person name="Hainaut M."/>
            <person name="Levati E."/>
            <person name="Barry K.W."/>
            <person name="Belfiori B."/>
            <person name="Cichocki N."/>
            <person name="Clum A."/>
            <person name="Dockter R.B."/>
            <person name="Fauchery L."/>
            <person name="Guy J."/>
            <person name="Iotti M."/>
            <person name="Le Tacon F."/>
            <person name="Lindquist E.A."/>
            <person name="Lipzen A."/>
            <person name="Malagnac F."/>
            <person name="Mello A."/>
            <person name="Molinier V."/>
            <person name="Miyauchi S."/>
            <person name="Poulain J."/>
            <person name="Riccioni C."/>
            <person name="Rubini A."/>
            <person name="Sitrit Y."/>
            <person name="Splivallo R."/>
            <person name="Traeger S."/>
            <person name="Wang M."/>
            <person name="Zifcakova L."/>
            <person name="Wipf D."/>
            <person name="Zambonelli A."/>
            <person name="Paolocci F."/>
            <person name="Nowrousian M."/>
            <person name="Ottonello S."/>
            <person name="Baldrian P."/>
            <person name="Spatafora J.W."/>
            <person name="Henrissat B."/>
            <person name="Nagy L.G."/>
            <person name="Aury J.M."/>
            <person name="Wincker P."/>
            <person name="Grigoriev I.V."/>
            <person name="Bonfante P."/>
            <person name="Martin F.M."/>
        </authorList>
    </citation>
    <scope>NUCLEOTIDE SEQUENCE [LARGE SCALE GENOMIC DNA]</scope>
    <source>
        <strain evidence="7 8">CCBAS932</strain>
    </source>
</reference>
<dbReference type="OrthoDB" id="10267969at2759"/>
<dbReference type="FunCoup" id="A0A3N4KZM5">
    <property type="interactions" value="13"/>
</dbReference>
<accession>A0A3N4KZM5</accession>
<keyword evidence="8" id="KW-1185">Reference proteome</keyword>
<dbReference type="GO" id="GO:0005739">
    <property type="term" value="C:mitochondrion"/>
    <property type="evidence" value="ECO:0007669"/>
    <property type="project" value="TreeGrafter"/>
</dbReference>
<dbReference type="InParanoid" id="A0A3N4KZM5"/>
<evidence type="ECO:0000256" key="4">
    <source>
        <dbReference type="ARBA" id="ARBA00022989"/>
    </source>
</evidence>
<dbReference type="Pfam" id="PF04117">
    <property type="entry name" value="Mpv17_PMP22"/>
    <property type="match status" value="1"/>
</dbReference>
<organism evidence="7 8">
    <name type="scientific">Morchella conica CCBAS932</name>
    <dbReference type="NCBI Taxonomy" id="1392247"/>
    <lineage>
        <taxon>Eukaryota</taxon>
        <taxon>Fungi</taxon>
        <taxon>Dikarya</taxon>
        <taxon>Ascomycota</taxon>
        <taxon>Pezizomycotina</taxon>
        <taxon>Pezizomycetes</taxon>
        <taxon>Pezizales</taxon>
        <taxon>Morchellaceae</taxon>
        <taxon>Morchella</taxon>
    </lineage>
</organism>
<evidence type="ECO:0000313" key="7">
    <source>
        <dbReference type="EMBL" id="RPB14938.1"/>
    </source>
</evidence>
<feature type="transmembrane region" description="Helical" evidence="6">
    <location>
        <begin position="53"/>
        <end position="74"/>
    </location>
</feature>
<evidence type="ECO:0000256" key="5">
    <source>
        <dbReference type="ARBA" id="ARBA00023136"/>
    </source>
</evidence>
<evidence type="ECO:0000313" key="8">
    <source>
        <dbReference type="Proteomes" id="UP000277580"/>
    </source>
</evidence>